<dbReference type="Proteomes" id="UP000219048">
    <property type="component" value="Unassembled WGS sequence"/>
</dbReference>
<dbReference type="OrthoDB" id="627712at2"/>
<feature type="signal peptide" evidence="1">
    <location>
        <begin position="1"/>
        <end position="21"/>
    </location>
</feature>
<name>A0A285MWV2_9FLAO</name>
<dbReference type="InterPro" id="IPR018247">
    <property type="entry name" value="EF_Hand_1_Ca_BS"/>
</dbReference>
<dbReference type="GO" id="GO:0005509">
    <property type="term" value="F:calcium ion binding"/>
    <property type="evidence" value="ECO:0007669"/>
    <property type="project" value="InterPro"/>
</dbReference>
<evidence type="ECO:0000313" key="2">
    <source>
        <dbReference type="EMBL" id="SNZ01679.1"/>
    </source>
</evidence>
<gene>
    <name evidence="2" type="ORF">SAMN06265377_3521</name>
</gene>
<evidence type="ECO:0000313" key="3">
    <source>
        <dbReference type="Proteomes" id="UP000219048"/>
    </source>
</evidence>
<dbReference type="EMBL" id="OBEH01000006">
    <property type="protein sequence ID" value="SNZ01679.1"/>
    <property type="molecule type" value="Genomic_DNA"/>
</dbReference>
<evidence type="ECO:0000256" key="1">
    <source>
        <dbReference type="SAM" id="SignalP"/>
    </source>
</evidence>
<organism evidence="2 3">
    <name type="scientific">Flagellimonas pacifica</name>
    <dbReference type="NCBI Taxonomy" id="1247520"/>
    <lineage>
        <taxon>Bacteria</taxon>
        <taxon>Pseudomonadati</taxon>
        <taxon>Bacteroidota</taxon>
        <taxon>Flavobacteriia</taxon>
        <taxon>Flavobacteriales</taxon>
        <taxon>Flavobacteriaceae</taxon>
        <taxon>Flagellimonas</taxon>
    </lineage>
</organism>
<dbReference type="InterPro" id="IPR028974">
    <property type="entry name" value="TSP_type-3_rpt"/>
</dbReference>
<dbReference type="SUPFAM" id="SSF103647">
    <property type="entry name" value="TSP type-3 repeat"/>
    <property type="match status" value="1"/>
</dbReference>
<feature type="chain" id="PRO_5012244810" description="EF-hand domain-containing protein" evidence="1">
    <location>
        <begin position="22"/>
        <end position="491"/>
    </location>
</feature>
<proteinExistence type="predicted"/>
<keyword evidence="3" id="KW-1185">Reference proteome</keyword>
<sequence length="491" mass="55326">MNRVVFLCLLLICAFSTQMQAQRNGRLDTDGDGVIDKRDVDDDNDGIFDRYENRVRKIPMKNWVNRVNVSAWRNDIFFRRGDLGWNNSVNSQPFTSFGFIKNYAVSFNAKVSTKAIVGFGIEENGIGRDDVDYGFLFDGGRFSIYANGSSISNEKYYRFNDKFKIVYERNELKFFKNDRLIKTIEVGENIGFYLDTSFKGAYGYYRKAIFSKFQIFSSFGNRDLDGDGIINSKDLDSDGDGCNDVLEAGFEDPDNDGILGEGVPVVNRWGKVISCDGYWDVNDDYLDPTTQPCDTNIEGITINTKNLPSSEFEIIFGDITIDNLISGTEESEVFVETGPANGEDIILLINVLGTTTKAPLNLRITKNQEQFQIEVFQNGVWLLLSEEFYTISGDTISFTTEGSDTISPFILNLVNGVEYDRLNPLEFKLVEVLSAEGGNLEISGPDNFSISIAPDIPNNNFVWDGTQAQPGLYKFKIRIQEKIFNGQFLIL</sequence>
<protein>
    <recommendedName>
        <fullName evidence="4">EF-hand domain-containing protein</fullName>
    </recommendedName>
</protein>
<reference evidence="3" key="1">
    <citation type="submission" date="2017-09" db="EMBL/GenBank/DDBJ databases">
        <authorList>
            <person name="Varghese N."/>
            <person name="Submissions S."/>
        </authorList>
    </citation>
    <scope>NUCLEOTIDE SEQUENCE [LARGE SCALE GENOMIC DNA]</scope>
    <source>
        <strain evidence="3">DSM 25885</strain>
    </source>
</reference>
<dbReference type="RefSeq" id="WP_133067277.1">
    <property type="nucleotide sequence ID" value="NZ_OBEH01000006.1"/>
</dbReference>
<accession>A0A285MWV2</accession>
<evidence type="ECO:0008006" key="4">
    <source>
        <dbReference type="Google" id="ProtNLM"/>
    </source>
</evidence>
<dbReference type="PROSITE" id="PS00018">
    <property type="entry name" value="EF_HAND_1"/>
    <property type="match status" value="1"/>
</dbReference>
<dbReference type="AlphaFoldDB" id="A0A285MWV2"/>
<keyword evidence="1" id="KW-0732">Signal</keyword>